<dbReference type="EMBL" id="PFAS01000048">
    <property type="protein sequence ID" value="PIT93702.1"/>
    <property type="molecule type" value="Genomic_DNA"/>
</dbReference>
<organism evidence="9 10">
    <name type="scientific">Candidatus Falkowbacteria bacterium CG10_big_fil_rev_8_21_14_0_10_43_11</name>
    <dbReference type="NCBI Taxonomy" id="1974568"/>
    <lineage>
        <taxon>Bacteria</taxon>
        <taxon>Candidatus Falkowiibacteriota</taxon>
    </lineage>
</organism>
<dbReference type="GO" id="GO:0055085">
    <property type="term" value="P:transmembrane transport"/>
    <property type="evidence" value="ECO:0007669"/>
    <property type="project" value="TreeGrafter"/>
</dbReference>
<feature type="transmembrane region" description="Helical" evidence="8">
    <location>
        <begin position="37"/>
        <end position="55"/>
    </location>
</feature>
<dbReference type="GO" id="GO:0005886">
    <property type="term" value="C:plasma membrane"/>
    <property type="evidence" value="ECO:0007669"/>
    <property type="project" value="UniProtKB-SubCell"/>
</dbReference>
<feature type="transmembrane region" description="Helical" evidence="8">
    <location>
        <begin position="67"/>
        <end position="88"/>
    </location>
</feature>
<evidence type="ECO:0000256" key="8">
    <source>
        <dbReference type="SAM" id="Phobius"/>
    </source>
</evidence>
<dbReference type="AlphaFoldDB" id="A0A2M6WLS2"/>
<evidence type="ECO:0000256" key="4">
    <source>
        <dbReference type="ARBA" id="ARBA00022475"/>
    </source>
</evidence>
<name>A0A2M6WLS2_9BACT</name>
<dbReference type="PANTHER" id="PTHR21716">
    <property type="entry name" value="TRANSMEMBRANE PROTEIN"/>
    <property type="match status" value="1"/>
</dbReference>
<keyword evidence="7 8" id="KW-0472">Membrane</keyword>
<feature type="transmembrane region" description="Helical" evidence="8">
    <location>
        <begin position="303"/>
        <end position="336"/>
    </location>
</feature>
<feature type="transmembrane region" description="Helical" evidence="8">
    <location>
        <begin position="12"/>
        <end position="31"/>
    </location>
</feature>
<dbReference type="InterPro" id="IPR002549">
    <property type="entry name" value="AI-2E-like"/>
</dbReference>
<evidence type="ECO:0000256" key="1">
    <source>
        <dbReference type="ARBA" id="ARBA00004651"/>
    </source>
</evidence>
<accession>A0A2M6WLS2</accession>
<evidence type="ECO:0000256" key="2">
    <source>
        <dbReference type="ARBA" id="ARBA00009773"/>
    </source>
</evidence>
<keyword evidence="6 8" id="KW-1133">Transmembrane helix</keyword>
<comment type="similarity">
    <text evidence="2">Belongs to the autoinducer-2 exporter (AI-2E) (TC 2.A.86) family.</text>
</comment>
<dbReference type="Proteomes" id="UP000229335">
    <property type="component" value="Unassembled WGS sequence"/>
</dbReference>
<dbReference type="Pfam" id="PF01594">
    <property type="entry name" value="AI-2E_transport"/>
    <property type="match status" value="1"/>
</dbReference>
<evidence type="ECO:0000256" key="6">
    <source>
        <dbReference type="ARBA" id="ARBA00022989"/>
    </source>
</evidence>
<keyword evidence="5 8" id="KW-0812">Transmembrane</keyword>
<feature type="transmembrane region" description="Helical" evidence="8">
    <location>
        <begin position="261"/>
        <end position="283"/>
    </location>
</feature>
<feature type="transmembrane region" description="Helical" evidence="8">
    <location>
        <begin position="154"/>
        <end position="173"/>
    </location>
</feature>
<evidence type="ECO:0000313" key="9">
    <source>
        <dbReference type="EMBL" id="PIT93702.1"/>
    </source>
</evidence>
<comment type="caution">
    <text evidence="9">The sequence shown here is derived from an EMBL/GenBank/DDBJ whole genome shotgun (WGS) entry which is preliminary data.</text>
</comment>
<evidence type="ECO:0000256" key="7">
    <source>
        <dbReference type="ARBA" id="ARBA00023136"/>
    </source>
</evidence>
<protein>
    <recommendedName>
        <fullName evidence="11">AI-2E family transporter</fullName>
    </recommendedName>
</protein>
<proteinExistence type="inferred from homology"/>
<sequence>MSAPLNSTYRVNITIGAILKAVAVLILLYICYIIKDILALLFVSLIFASAIDPWVDTLKRRKIPRAVSVVFIYFIALIIISFAIYSLIPPITEQINSLTANFPEYVEKINSGYQWVRNFTIEHGLIDRIRDNLGNFEKNFQIAASSVFSTVSEIFGGIVSFFIVLVITFYMVVEEDALKKIVWSLAPIERQPYLMQLIDRMQRQVGYWFRGQLILMLIVGIFVWIGMMFLMPQYALVLGLIAGLTEFIPYLGPIMGAIPGVFLALTVNPFLALLVAIFYIIVQQVENNILVPKIMQRAVGLNPIISIAVMMAGFKIAGIVGGLLSIPVATAISVLVKDWMKIKNNG</sequence>
<comment type="subcellular location">
    <subcellularLocation>
        <location evidence="1">Cell membrane</location>
        <topology evidence="1">Multi-pass membrane protein</topology>
    </subcellularLocation>
</comment>
<keyword evidence="4" id="KW-1003">Cell membrane</keyword>
<feature type="transmembrane region" description="Helical" evidence="8">
    <location>
        <begin position="207"/>
        <end position="227"/>
    </location>
</feature>
<keyword evidence="3" id="KW-0813">Transport</keyword>
<feature type="transmembrane region" description="Helical" evidence="8">
    <location>
        <begin position="233"/>
        <end position="252"/>
    </location>
</feature>
<evidence type="ECO:0000256" key="3">
    <source>
        <dbReference type="ARBA" id="ARBA00022448"/>
    </source>
</evidence>
<dbReference type="PANTHER" id="PTHR21716:SF53">
    <property type="entry name" value="PERMEASE PERM-RELATED"/>
    <property type="match status" value="1"/>
</dbReference>
<evidence type="ECO:0008006" key="11">
    <source>
        <dbReference type="Google" id="ProtNLM"/>
    </source>
</evidence>
<gene>
    <name evidence="9" type="ORF">COU00_02925</name>
</gene>
<evidence type="ECO:0000313" key="10">
    <source>
        <dbReference type="Proteomes" id="UP000229335"/>
    </source>
</evidence>
<evidence type="ECO:0000256" key="5">
    <source>
        <dbReference type="ARBA" id="ARBA00022692"/>
    </source>
</evidence>
<reference evidence="10" key="1">
    <citation type="submission" date="2017-09" db="EMBL/GenBank/DDBJ databases">
        <title>Depth-based differentiation of microbial function through sediment-hosted aquifers and enrichment of novel symbionts in the deep terrestrial subsurface.</title>
        <authorList>
            <person name="Probst A.J."/>
            <person name="Ladd B."/>
            <person name="Jarett J.K."/>
            <person name="Geller-Mcgrath D.E."/>
            <person name="Sieber C.M.K."/>
            <person name="Emerson J.B."/>
            <person name="Anantharaman K."/>
            <person name="Thomas B.C."/>
            <person name="Malmstrom R."/>
            <person name="Stieglmeier M."/>
            <person name="Klingl A."/>
            <person name="Woyke T."/>
            <person name="Ryan C.M."/>
            <person name="Banfield J.F."/>
        </authorList>
    </citation>
    <scope>NUCLEOTIDE SEQUENCE [LARGE SCALE GENOMIC DNA]</scope>
</reference>